<keyword evidence="3" id="KW-0863">Zinc-finger</keyword>
<dbReference type="SUPFAM" id="SSF51445">
    <property type="entry name" value="(Trans)glycosidases"/>
    <property type="match status" value="1"/>
</dbReference>
<dbReference type="GO" id="GO:0012505">
    <property type="term" value="C:endomembrane system"/>
    <property type="evidence" value="ECO:0007669"/>
    <property type="project" value="TreeGrafter"/>
</dbReference>
<dbReference type="Proteomes" id="UP000035681">
    <property type="component" value="Unplaced"/>
</dbReference>
<dbReference type="InterPro" id="IPR029070">
    <property type="entry name" value="Chitinase_insertion_sf"/>
</dbReference>
<proteinExistence type="inferred from homology"/>
<evidence type="ECO:0000256" key="1">
    <source>
        <dbReference type="ARBA" id="ARBA00009336"/>
    </source>
</evidence>
<evidence type="ECO:0000256" key="3">
    <source>
        <dbReference type="PROSITE-ProRule" id="PRU00723"/>
    </source>
</evidence>
<evidence type="ECO:0000313" key="8">
    <source>
        <dbReference type="WBParaSite" id="TCONS_00004106.p1"/>
    </source>
</evidence>
<feature type="zinc finger region" description="C3H1-type" evidence="3">
    <location>
        <begin position="79"/>
        <end position="106"/>
    </location>
</feature>
<evidence type="ECO:0000259" key="5">
    <source>
        <dbReference type="PROSITE" id="PS50103"/>
    </source>
</evidence>
<organism evidence="7 8">
    <name type="scientific">Strongyloides stercoralis</name>
    <name type="common">Threadworm</name>
    <dbReference type="NCBI Taxonomy" id="6248"/>
    <lineage>
        <taxon>Eukaryota</taxon>
        <taxon>Metazoa</taxon>
        <taxon>Ecdysozoa</taxon>
        <taxon>Nematoda</taxon>
        <taxon>Chromadorea</taxon>
        <taxon>Rhabditida</taxon>
        <taxon>Tylenchina</taxon>
        <taxon>Panagrolaimomorpha</taxon>
        <taxon>Strongyloidoidea</taxon>
        <taxon>Strongyloididae</taxon>
        <taxon>Strongyloides</taxon>
    </lineage>
</organism>
<dbReference type="Gene3D" id="4.10.1000.10">
    <property type="entry name" value="Zinc finger, CCCH-type"/>
    <property type="match status" value="1"/>
</dbReference>
<protein>
    <recommendedName>
        <fullName evidence="2">Chitinase domain-containing protein 1</fullName>
    </recommendedName>
</protein>
<feature type="zinc finger region" description="C3H1-type" evidence="3">
    <location>
        <begin position="114"/>
        <end position="136"/>
    </location>
</feature>
<evidence type="ECO:0000313" key="7">
    <source>
        <dbReference type="Proteomes" id="UP000035681"/>
    </source>
</evidence>
<name>A0AAF5CYY5_STRER</name>
<dbReference type="SMART" id="SM00636">
    <property type="entry name" value="Glyco_18"/>
    <property type="match status" value="1"/>
</dbReference>
<dbReference type="Gene3D" id="3.20.20.80">
    <property type="entry name" value="Glycosidases"/>
    <property type="match status" value="1"/>
</dbReference>
<dbReference type="AlphaFoldDB" id="A0AAF5CYY5"/>
<evidence type="ECO:0000256" key="2">
    <source>
        <dbReference type="ARBA" id="ARBA00040976"/>
    </source>
</evidence>
<dbReference type="InterPro" id="IPR011583">
    <property type="entry name" value="Chitinase_II/V-like_cat"/>
</dbReference>
<dbReference type="WBParaSite" id="TCONS_00004106.p1">
    <property type="protein sequence ID" value="TCONS_00004106.p1"/>
    <property type="gene ID" value="XLOC_001092"/>
</dbReference>
<dbReference type="Gene3D" id="3.10.50.10">
    <property type="match status" value="1"/>
</dbReference>
<keyword evidence="3" id="KW-0479">Metal-binding</keyword>
<dbReference type="PANTHER" id="PTHR46066">
    <property type="entry name" value="CHITINASE DOMAIN-CONTAINING PROTEIN 1 FAMILY MEMBER"/>
    <property type="match status" value="1"/>
</dbReference>
<sequence>MKLPPFHGYNLEQSSLFFEMEKYIKGVKPTFPFQKDKRITVKNGYQFDFDNSIRHHSPSSDDSEKLSSIYSSGSTLNCRVSKNCTHFFNQTNCKRGIFCLYMHDNSHQHLFHEICPDLMKGCCTKLNQCKKSHTLFPHQMPVCSHYLKKKCSSKHCIYGFLHVKHSEDTKYCDNFNSGLCTNVFISPYIPGTSDKKKSLITNISNNLCDIFSKIRSNRYMIRYIYVFILLFHFFVTVKLSIRNDIIQNGNKLSNDERIIKFPVTLGYVTPWNNKGYDIAKLAGKKFTHIAPVWFQIVPSSDSACKIEGTHDIDHPWINEIKNNSPNTKILPRFLIDKWNKNLWANILQNDNLQRECGKVLRNFVLRNDFDGVVLEIYLQSLMILQDYVITETIGLIEMWSSMLREKELEVIVPLPPPYHFDHKNSNHDNLKLAFSNIYNSEQFKMIADAVDYVNIMTYDFHGDGMMSPMFWIEKIINYVTDNLESDVKEKILLGINYYGSIYNENGVTPILWRDFDKYIVDENNYSDIKWSEASKENFIKAKNKNEIIYFPTKKSLLLRFEYVEKANLGGIGIWELGQGYNYFTELL</sequence>
<comment type="similarity">
    <text evidence="1">Belongs to the glycosyl hydrolase 18 family.</text>
</comment>
<dbReference type="InterPro" id="IPR017853">
    <property type="entry name" value="GH"/>
</dbReference>
<dbReference type="InterPro" id="IPR000571">
    <property type="entry name" value="Znf_CCCH"/>
</dbReference>
<dbReference type="GO" id="GO:0008270">
    <property type="term" value="F:zinc ion binding"/>
    <property type="evidence" value="ECO:0007669"/>
    <property type="project" value="UniProtKB-KW"/>
</dbReference>
<keyword evidence="4" id="KW-0472">Membrane</keyword>
<keyword evidence="3" id="KW-0862">Zinc</keyword>
<feature type="domain" description="C3H1-type" evidence="5">
    <location>
        <begin position="114"/>
        <end position="136"/>
    </location>
</feature>
<keyword evidence="4" id="KW-1133">Transmembrane helix</keyword>
<feature type="domain" description="GH18" evidence="6">
    <location>
        <begin position="262"/>
        <end position="587"/>
    </location>
</feature>
<feature type="domain" description="C3H1-type" evidence="5">
    <location>
        <begin position="79"/>
        <end position="106"/>
    </location>
</feature>
<dbReference type="InterPro" id="IPR001223">
    <property type="entry name" value="Glyco_hydro18_cat"/>
</dbReference>
<evidence type="ECO:0000256" key="4">
    <source>
        <dbReference type="SAM" id="Phobius"/>
    </source>
</evidence>
<accession>A0AAF5CYY5</accession>
<dbReference type="PROSITE" id="PS50103">
    <property type="entry name" value="ZF_C3H1"/>
    <property type="match status" value="2"/>
</dbReference>
<reference evidence="8" key="1">
    <citation type="submission" date="2024-02" db="UniProtKB">
        <authorList>
            <consortium name="WormBaseParasite"/>
        </authorList>
    </citation>
    <scope>IDENTIFICATION</scope>
</reference>
<dbReference type="GO" id="GO:0070492">
    <property type="term" value="F:oligosaccharide binding"/>
    <property type="evidence" value="ECO:0007669"/>
    <property type="project" value="TreeGrafter"/>
</dbReference>
<dbReference type="GO" id="GO:0008061">
    <property type="term" value="F:chitin binding"/>
    <property type="evidence" value="ECO:0007669"/>
    <property type="project" value="InterPro"/>
</dbReference>
<keyword evidence="7" id="KW-1185">Reference proteome</keyword>
<dbReference type="GO" id="GO:0005975">
    <property type="term" value="P:carbohydrate metabolic process"/>
    <property type="evidence" value="ECO:0007669"/>
    <property type="project" value="InterPro"/>
</dbReference>
<dbReference type="Pfam" id="PF00704">
    <property type="entry name" value="Glyco_hydro_18"/>
    <property type="match status" value="1"/>
</dbReference>
<dbReference type="PANTHER" id="PTHR46066:SF2">
    <property type="entry name" value="CHITINASE DOMAIN-CONTAINING PROTEIN 1"/>
    <property type="match status" value="1"/>
</dbReference>
<feature type="transmembrane region" description="Helical" evidence="4">
    <location>
        <begin position="223"/>
        <end position="241"/>
    </location>
</feature>
<keyword evidence="4" id="KW-0812">Transmembrane</keyword>
<dbReference type="PROSITE" id="PS51910">
    <property type="entry name" value="GH18_2"/>
    <property type="match status" value="1"/>
</dbReference>
<evidence type="ECO:0000259" key="6">
    <source>
        <dbReference type="PROSITE" id="PS51910"/>
    </source>
</evidence>